<dbReference type="PANTHER" id="PTHR44472:SF1">
    <property type="entry name" value="DDB1 AND CUL4 ASSOCIATED FACTOR 4"/>
    <property type="match status" value="1"/>
</dbReference>
<feature type="region of interest" description="Disordered" evidence="3">
    <location>
        <begin position="457"/>
        <end position="478"/>
    </location>
</feature>
<dbReference type="Proteomes" id="UP001159659">
    <property type="component" value="Unassembled WGS sequence"/>
</dbReference>
<gene>
    <name evidence="4" type="ORF">PFR002_LOCUS2897</name>
</gene>
<evidence type="ECO:0000256" key="3">
    <source>
        <dbReference type="SAM" id="MobiDB-lite"/>
    </source>
</evidence>
<keyword evidence="2" id="KW-0677">Repeat</keyword>
<dbReference type="EMBL" id="CANTFK010000340">
    <property type="protein sequence ID" value="CAI5714357.1"/>
    <property type="molecule type" value="Genomic_DNA"/>
</dbReference>
<proteinExistence type="predicted"/>
<comment type="caution">
    <text evidence="4">The sequence shown here is derived from an EMBL/GenBank/DDBJ whole genome shotgun (WGS) entry which is preliminary data.</text>
</comment>
<dbReference type="Gene3D" id="2.130.10.10">
    <property type="entry name" value="YVTN repeat-like/Quinoprotein amine dehydrogenase"/>
    <property type="match status" value="1"/>
</dbReference>
<evidence type="ECO:0000313" key="5">
    <source>
        <dbReference type="Proteomes" id="UP001159659"/>
    </source>
</evidence>
<dbReference type="InterPro" id="IPR036322">
    <property type="entry name" value="WD40_repeat_dom_sf"/>
</dbReference>
<evidence type="ECO:0000313" key="4">
    <source>
        <dbReference type="EMBL" id="CAI5714357.1"/>
    </source>
</evidence>
<dbReference type="PANTHER" id="PTHR44472">
    <property type="entry name" value="DDB1- AND CUL4-ASSOCIATED FACTOR 4-RELATED"/>
    <property type="match status" value="1"/>
</dbReference>
<organism evidence="4 5">
    <name type="scientific">Peronospora farinosa</name>
    <dbReference type="NCBI Taxonomy" id="134698"/>
    <lineage>
        <taxon>Eukaryota</taxon>
        <taxon>Sar</taxon>
        <taxon>Stramenopiles</taxon>
        <taxon>Oomycota</taxon>
        <taxon>Peronosporomycetes</taxon>
        <taxon>Peronosporales</taxon>
        <taxon>Peronosporaceae</taxon>
        <taxon>Peronospora</taxon>
    </lineage>
</organism>
<dbReference type="AlphaFoldDB" id="A0AAV0T6Z7"/>
<dbReference type="SUPFAM" id="SSF50978">
    <property type="entry name" value="WD40 repeat-like"/>
    <property type="match status" value="1"/>
</dbReference>
<evidence type="ECO:0000256" key="2">
    <source>
        <dbReference type="ARBA" id="ARBA00022737"/>
    </source>
</evidence>
<feature type="compositionally biased region" description="Polar residues" evidence="3">
    <location>
        <begin position="457"/>
        <end position="477"/>
    </location>
</feature>
<reference evidence="4" key="1">
    <citation type="submission" date="2022-12" db="EMBL/GenBank/DDBJ databases">
        <authorList>
            <person name="Webb A."/>
        </authorList>
    </citation>
    <scope>NUCLEOTIDE SEQUENCE</scope>
    <source>
        <strain evidence="4">Pf2</strain>
    </source>
</reference>
<sequence>MARHKKRRVAALDEEAAHRTFLQALEAQRANANRQKVEIRSENEEAAPSPVVPIPGFYYDEAKRRYFRSCPVFEQRRRKHLEMQERKITVEKAESKGKTCHLEYGKKTHNWVNYLSQRQSHYTWSARNRDSRELIPQYLSNFLSVQVLTAQALVSNDRYTALALHPKRNNVGAIGDGSGKLNILKLERRPLDVESTTSSPFARPVCNLYVSGLITSLQWRPVEARDLLMCHFGSDSIGGSQTGNVCFFRVSDLSMTGAALMATAHVARLKFVDPWTARWNPIDTNKFSVGCGGSSSAAYVDAIGNTSNFQHAPPGAITSDVHAQSFFGTGHVVLNGTTSGGLWGWDIRAPRRIFEWEVNGTANQPTGSVLDIHMLNDGRRAVVQRSNGELRIVDLRTFRPVVELIQGATKQYLPSLRCAIDSYESVVVSGGDAKYPLAINSYDLQSGRRVASIEMQNAQTSEKRPTSVQQVQLTSGHHGSRFEDIPEIWAISRDELYVCSGRADNPAN</sequence>
<protein>
    <submittedName>
        <fullName evidence="4">Uncharacterized protein</fullName>
    </submittedName>
</protein>
<name>A0AAV0T6Z7_9STRA</name>
<keyword evidence="1" id="KW-0853">WD repeat</keyword>
<accession>A0AAV0T6Z7</accession>
<evidence type="ECO:0000256" key="1">
    <source>
        <dbReference type="ARBA" id="ARBA00022574"/>
    </source>
</evidence>
<dbReference type="InterPro" id="IPR052254">
    <property type="entry name" value="CUL4-DDB1_E3_ligase_receptor"/>
</dbReference>
<dbReference type="GO" id="GO:0080008">
    <property type="term" value="C:Cul4-RING E3 ubiquitin ligase complex"/>
    <property type="evidence" value="ECO:0007669"/>
    <property type="project" value="TreeGrafter"/>
</dbReference>
<dbReference type="InterPro" id="IPR015943">
    <property type="entry name" value="WD40/YVTN_repeat-like_dom_sf"/>
</dbReference>